<gene>
    <name evidence="1" type="ORF">CDAR_429372</name>
</gene>
<organism evidence="1 2">
    <name type="scientific">Caerostris darwini</name>
    <dbReference type="NCBI Taxonomy" id="1538125"/>
    <lineage>
        <taxon>Eukaryota</taxon>
        <taxon>Metazoa</taxon>
        <taxon>Ecdysozoa</taxon>
        <taxon>Arthropoda</taxon>
        <taxon>Chelicerata</taxon>
        <taxon>Arachnida</taxon>
        <taxon>Araneae</taxon>
        <taxon>Araneomorphae</taxon>
        <taxon>Entelegynae</taxon>
        <taxon>Araneoidea</taxon>
        <taxon>Araneidae</taxon>
        <taxon>Caerostris</taxon>
    </lineage>
</organism>
<protein>
    <submittedName>
        <fullName evidence="1">Uncharacterized protein</fullName>
    </submittedName>
</protein>
<proteinExistence type="predicted"/>
<sequence>MSNYNYSIYNPIKVDSTEFIRKRRKTWYTLILKILSGTFDSYSERIDNGLSRIWRCFPETRTGYSGISIPILDIHCMKLKKENAFPRLTVVVPVNPEECQSI</sequence>
<dbReference type="AlphaFoldDB" id="A0AAV4QG87"/>
<dbReference type="EMBL" id="BPLQ01004446">
    <property type="protein sequence ID" value="GIY08125.1"/>
    <property type="molecule type" value="Genomic_DNA"/>
</dbReference>
<keyword evidence="2" id="KW-1185">Reference proteome</keyword>
<accession>A0AAV4QG87</accession>
<evidence type="ECO:0000313" key="2">
    <source>
        <dbReference type="Proteomes" id="UP001054837"/>
    </source>
</evidence>
<comment type="caution">
    <text evidence="1">The sequence shown here is derived from an EMBL/GenBank/DDBJ whole genome shotgun (WGS) entry which is preliminary data.</text>
</comment>
<evidence type="ECO:0000313" key="1">
    <source>
        <dbReference type="EMBL" id="GIY08125.1"/>
    </source>
</evidence>
<reference evidence="1 2" key="1">
    <citation type="submission" date="2021-06" db="EMBL/GenBank/DDBJ databases">
        <title>Caerostris darwini draft genome.</title>
        <authorList>
            <person name="Kono N."/>
            <person name="Arakawa K."/>
        </authorList>
    </citation>
    <scope>NUCLEOTIDE SEQUENCE [LARGE SCALE GENOMIC DNA]</scope>
</reference>
<dbReference type="Proteomes" id="UP001054837">
    <property type="component" value="Unassembled WGS sequence"/>
</dbReference>
<name>A0AAV4QG87_9ARAC</name>